<reference evidence="6 7" key="1">
    <citation type="submission" date="2019-07" db="EMBL/GenBank/DDBJ databases">
        <title>Whole genome shotgun sequence of Oceanobacillus sojae NBRC 105379.</title>
        <authorList>
            <person name="Hosoyama A."/>
            <person name="Uohara A."/>
            <person name="Ohji S."/>
            <person name="Ichikawa N."/>
        </authorList>
    </citation>
    <scope>NUCLEOTIDE SEQUENCE [LARGE SCALE GENOMIC DNA]</scope>
    <source>
        <strain evidence="6 7">NBRC 105379</strain>
    </source>
</reference>
<feature type="domain" description="HTH gntR-type" evidence="5">
    <location>
        <begin position="1"/>
        <end position="69"/>
    </location>
</feature>
<dbReference type="Gene3D" id="3.40.50.2300">
    <property type="match status" value="2"/>
</dbReference>
<keyword evidence="1" id="KW-0678">Repressor</keyword>
<organism evidence="6 7">
    <name type="scientific">Oceanobacillus sojae</name>
    <dbReference type="NCBI Taxonomy" id="582851"/>
    <lineage>
        <taxon>Bacteria</taxon>
        <taxon>Bacillati</taxon>
        <taxon>Bacillota</taxon>
        <taxon>Bacilli</taxon>
        <taxon>Bacillales</taxon>
        <taxon>Bacillaceae</taxon>
        <taxon>Oceanobacillus</taxon>
    </lineage>
</organism>
<dbReference type="SUPFAM" id="SSF53822">
    <property type="entry name" value="Periplasmic binding protein-like I"/>
    <property type="match status" value="1"/>
</dbReference>
<dbReference type="PROSITE" id="PS50949">
    <property type="entry name" value="HTH_GNTR"/>
    <property type="match status" value="1"/>
</dbReference>
<keyword evidence="4" id="KW-0804">Transcription</keyword>
<evidence type="ECO:0000259" key="5">
    <source>
        <dbReference type="PROSITE" id="PS50949"/>
    </source>
</evidence>
<accession>A0A511ZHV1</accession>
<dbReference type="InterPro" id="IPR000524">
    <property type="entry name" value="Tscrpt_reg_HTH_GntR"/>
</dbReference>
<comment type="caution">
    <text evidence="6">The sequence shown here is derived from an EMBL/GenBank/DDBJ whole genome shotgun (WGS) entry which is preliminary data.</text>
</comment>
<dbReference type="EMBL" id="BJYM01000006">
    <property type="protein sequence ID" value="GEN87017.1"/>
    <property type="molecule type" value="Genomic_DNA"/>
</dbReference>
<dbReference type="InterPro" id="IPR046335">
    <property type="entry name" value="LacI/GalR-like_sensor"/>
</dbReference>
<dbReference type="Pfam" id="PF13377">
    <property type="entry name" value="Peripla_BP_3"/>
    <property type="match status" value="1"/>
</dbReference>
<sequence length="374" mass="42356">MNLYRKIYLDVVEEIRSGNLKIGDKLPTEKAMSEKYKVSRITTKKALDLLAQEKIIERFQGKGSFVSSGQIKNQKSKKEPSVKALPHLSGLVGLIIPEFSDVFGLKQVKMIEEKCSEYNYHLVIKRTFGYVEEEKKAINSLVDKGLDGLIIIPAHGTHYNHDLLRLVVDKYPLVLLDRYIKGIPASSVHINNQKATIMAIKYLLEKGHQELAFISPPKEGTSSIEEREIGFHIAFSDKNLPVNNNYFLSDILSSIPKNFSAANVKEIAKNDRRKIEEFLKKNPKITAVFCTDYTIANMVYSVLESLGKKIPEEYAIVCFDSVSKTNGSPLFTHISQREDKMGEEAVHLLMKQINGEYDPKHVEVDFDFIIGDTT</sequence>
<dbReference type="PANTHER" id="PTHR30146">
    <property type="entry name" value="LACI-RELATED TRANSCRIPTIONAL REPRESSOR"/>
    <property type="match status" value="1"/>
</dbReference>
<dbReference type="SMART" id="SM00345">
    <property type="entry name" value="HTH_GNTR"/>
    <property type="match status" value="1"/>
</dbReference>
<evidence type="ECO:0000256" key="2">
    <source>
        <dbReference type="ARBA" id="ARBA00023015"/>
    </source>
</evidence>
<keyword evidence="3" id="KW-0238">DNA-binding</keyword>
<evidence type="ECO:0000256" key="4">
    <source>
        <dbReference type="ARBA" id="ARBA00023163"/>
    </source>
</evidence>
<evidence type="ECO:0000313" key="6">
    <source>
        <dbReference type="EMBL" id="GEN87017.1"/>
    </source>
</evidence>
<evidence type="ECO:0000256" key="1">
    <source>
        <dbReference type="ARBA" id="ARBA00022491"/>
    </source>
</evidence>
<dbReference type="InterPro" id="IPR036388">
    <property type="entry name" value="WH-like_DNA-bd_sf"/>
</dbReference>
<dbReference type="GO" id="GO:0000976">
    <property type="term" value="F:transcription cis-regulatory region binding"/>
    <property type="evidence" value="ECO:0007669"/>
    <property type="project" value="TreeGrafter"/>
</dbReference>
<dbReference type="Pfam" id="PF00392">
    <property type="entry name" value="GntR"/>
    <property type="match status" value="1"/>
</dbReference>
<dbReference type="CDD" id="cd06267">
    <property type="entry name" value="PBP1_LacI_sugar_binding-like"/>
    <property type="match status" value="1"/>
</dbReference>
<protein>
    <submittedName>
        <fullName evidence="6">Putative transcription regulator</fullName>
    </submittedName>
</protein>
<dbReference type="InterPro" id="IPR028082">
    <property type="entry name" value="Peripla_BP_I"/>
</dbReference>
<keyword evidence="7" id="KW-1185">Reference proteome</keyword>
<proteinExistence type="predicted"/>
<name>A0A511ZHV1_9BACI</name>
<dbReference type="RefSeq" id="WP_281289836.1">
    <property type="nucleotide sequence ID" value="NZ_BJYM01000006.1"/>
</dbReference>
<dbReference type="Gene3D" id="1.10.10.10">
    <property type="entry name" value="Winged helix-like DNA-binding domain superfamily/Winged helix DNA-binding domain"/>
    <property type="match status" value="1"/>
</dbReference>
<dbReference type="SUPFAM" id="SSF46785">
    <property type="entry name" value="Winged helix' DNA-binding domain"/>
    <property type="match status" value="1"/>
</dbReference>
<dbReference type="STRING" id="582851.GCA_900162665_00885"/>
<evidence type="ECO:0000313" key="7">
    <source>
        <dbReference type="Proteomes" id="UP000321558"/>
    </source>
</evidence>
<keyword evidence="2" id="KW-0805">Transcription regulation</keyword>
<dbReference type="Proteomes" id="UP000321558">
    <property type="component" value="Unassembled WGS sequence"/>
</dbReference>
<dbReference type="InterPro" id="IPR036390">
    <property type="entry name" value="WH_DNA-bd_sf"/>
</dbReference>
<dbReference type="PANTHER" id="PTHR30146:SF95">
    <property type="entry name" value="RIBOSE OPERON REPRESSOR"/>
    <property type="match status" value="1"/>
</dbReference>
<evidence type="ECO:0000256" key="3">
    <source>
        <dbReference type="ARBA" id="ARBA00023125"/>
    </source>
</evidence>
<dbReference type="CDD" id="cd07377">
    <property type="entry name" value="WHTH_GntR"/>
    <property type="match status" value="1"/>
</dbReference>
<dbReference type="AlphaFoldDB" id="A0A511ZHV1"/>
<dbReference type="GO" id="GO:0003700">
    <property type="term" value="F:DNA-binding transcription factor activity"/>
    <property type="evidence" value="ECO:0007669"/>
    <property type="project" value="InterPro"/>
</dbReference>
<gene>
    <name evidence="6" type="ORF">OSO01_17560</name>
</gene>
<dbReference type="PRINTS" id="PR00035">
    <property type="entry name" value="HTHGNTR"/>
</dbReference>